<dbReference type="Gene3D" id="3.40.50.11040">
    <property type="match status" value="1"/>
</dbReference>
<dbReference type="PANTHER" id="PTHR10925">
    <property type="entry name" value="N-ACETYLTRANSFERASE 10"/>
    <property type="match status" value="1"/>
</dbReference>
<keyword evidence="3" id="KW-0547">Nucleotide-binding</keyword>
<dbReference type="GO" id="GO:1904812">
    <property type="term" value="P:rRNA acetylation involved in maturation of SSU-rRNA"/>
    <property type="evidence" value="ECO:0007669"/>
    <property type="project" value="TreeGrafter"/>
</dbReference>
<evidence type="ECO:0000259" key="6">
    <source>
        <dbReference type="PROSITE" id="PS51186"/>
    </source>
</evidence>
<keyword evidence="2" id="KW-0819">tRNA processing</keyword>
<dbReference type="GO" id="GO:0051391">
    <property type="term" value="P:tRNA acetylation"/>
    <property type="evidence" value="ECO:0007669"/>
    <property type="project" value="TreeGrafter"/>
</dbReference>
<dbReference type="GO" id="GO:0005524">
    <property type="term" value="F:ATP binding"/>
    <property type="evidence" value="ECO:0007669"/>
    <property type="project" value="UniProtKB-KW"/>
</dbReference>
<evidence type="ECO:0000256" key="4">
    <source>
        <dbReference type="ARBA" id="ARBA00022840"/>
    </source>
</evidence>
<name>A0AB35BZU9_9GAMM</name>
<proteinExistence type="predicted"/>
<gene>
    <name evidence="7" type="ORF">J7561_08780</name>
</gene>
<dbReference type="AlphaFoldDB" id="A0AB35BZU9"/>
<dbReference type="GO" id="GO:0051392">
    <property type="term" value="F:tRNA cytidine N4-acetyltransferase activity"/>
    <property type="evidence" value="ECO:0007669"/>
    <property type="project" value="TreeGrafter"/>
</dbReference>
<dbReference type="Pfam" id="PF08351">
    <property type="entry name" value="TmcA_N"/>
    <property type="match status" value="1"/>
</dbReference>
<sequence length="578" mass="65094">MRTLWVIHAHQTDDLSDNITAWQTQCQDLVVLSDAADLPHAHPLKYAKALLGQTLPALIFDARDGFALDYFLCAAHTIEDNGAMAIIAPHFNGDDPQSARFHNTCIPTPHFQQHLNACLARYAQPFDLDHIQHNAITATDVMLTHEQQYIITQLKNFSTGILTLFAPRGTGKSTVIAHFLQAVDNFVLTAPNQPSLKRYAQHVDNFKAPDDLFLNHAPKSFEWLIIEEAAQMPIAHLEKLSALAHKVILISSVDNYEGTGQGLAQKLHAILPIAQALTLTKSQRFDDQDPLARFCQAIALQEYCTESLPEGLNLYDHNGLTALQSQSEYIQALYQFLNAHHYQTNAQDVRRLFDGHNQLFITDVQNSTLRGAIWALKEGELSTDLAVDIFNGYRRPKGNLVVQTLGAHSYYPELMTKKSLRVSRIAVDHAHRHQGIASNMLMQLIEYAKVHQYDFISTSFGLTEDLLNFWQQAGFTWVHMGTHRDKTTGLHAAILLYPLTDAMQTLIERMAQKWRADAYHLLDAPFVHASVHPCLQTIAKPAPFDALDIKILTAHQQHKKPKEAVFSALQRQILQNDQ</sequence>
<dbReference type="InterPro" id="IPR027417">
    <property type="entry name" value="P-loop_NTPase"/>
</dbReference>
<protein>
    <submittedName>
        <fullName evidence="7">tRNA(Met) cytidine acetyltransferase</fullName>
    </submittedName>
</protein>
<dbReference type="SUPFAM" id="SSF55729">
    <property type="entry name" value="Acyl-CoA N-acyltransferases (Nat)"/>
    <property type="match status" value="1"/>
</dbReference>
<dbReference type="Proteomes" id="UP000680020">
    <property type="component" value="Unassembled WGS sequence"/>
</dbReference>
<dbReference type="EMBL" id="JAGIBU010000009">
    <property type="protein sequence ID" value="MBS7825294.1"/>
    <property type="molecule type" value="Genomic_DNA"/>
</dbReference>
<evidence type="ECO:0000256" key="5">
    <source>
        <dbReference type="ARBA" id="ARBA00023315"/>
    </source>
</evidence>
<dbReference type="PROSITE" id="PS51186">
    <property type="entry name" value="GNAT"/>
    <property type="match status" value="1"/>
</dbReference>
<evidence type="ECO:0000256" key="2">
    <source>
        <dbReference type="ARBA" id="ARBA00022694"/>
    </source>
</evidence>
<evidence type="ECO:0000313" key="7">
    <source>
        <dbReference type="EMBL" id="MBS7825294.1"/>
    </source>
</evidence>
<evidence type="ECO:0000256" key="3">
    <source>
        <dbReference type="ARBA" id="ARBA00022741"/>
    </source>
</evidence>
<evidence type="ECO:0000256" key="1">
    <source>
        <dbReference type="ARBA" id="ARBA00022679"/>
    </source>
</evidence>
<dbReference type="Pfam" id="PF05127">
    <property type="entry name" value="NAT10_TcmA_helicase"/>
    <property type="match status" value="1"/>
</dbReference>
<dbReference type="PANTHER" id="PTHR10925:SF5">
    <property type="entry name" value="RNA CYTIDINE ACETYLTRANSFERASE"/>
    <property type="match status" value="1"/>
</dbReference>
<dbReference type="InterPro" id="IPR032672">
    <property type="entry name" value="TmcA/NAT10/Kre33"/>
</dbReference>
<dbReference type="Pfam" id="PF13718">
    <property type="entry name" value="GNAT_acetyltr_2"/>
    <property type="match status" value="1"/>
</dbReference>
<dbReference type="RefSeq" id="WP_213404250.1">
    <property type="nucleotide sequence ID" value="NZ_JAGIBT010000010.1"/>
</dbReference>
<dbReference type="CDD" id="cd04301">
    <property type="entry name" value="NAT_SF"/>
    <property type="match status" value="1"/>
</dbReference>
<dbReference type="GO" id="GO:0002101">
    <property type="term" value="P:tRNA wobble cytosine modification"/>
    <property type="evidence" value="ECO:0007669"/>
    <property type="project" value="TreeGrafter"/>
</dbReference>
<dbReference type="GO" id="GO:1990883">
    <property type="term" value="F:18S rRNA cytidine N-acetyltransferase activity"/>
    <property type="evidence" value="ECO:0007669"/>
    <property type="project" value="TreeGrafter"/>
</dbReference>
<keyword evidence="5" id="KW-0012">Acyltransferase</keyword>
<keyword evidence="1" id="KW-0808">Transferase</keyword>
<dbReference type="InterPro" id="IPR013562">
    <property type="entry name" value="TmcA/NAT10_N"/>
</dbReference>
<evidence type="ECO:0000313" key="8">
    <source>
        <dbReference type="Proteomes" id="UP000680020"/>
    </source>
</evidence>
<dbReference type="InterPro" id="IPR016181">
    <property type="entry name" value="Acyl_CoA_acyltransferase"/>
</dbReference>
<organism evidence="7 8">
    <name type="scientific">Wohlfahrtiimonas chitiniclastica</name>
    <dbReference type="NCBI Taxonomy" id="400946"/>
    <lineage>
        <taxon>Bacteria</taxon>
        <taxon>Pseudomonadati</taxon>
        <taxon>Pseudomonadota</taxon>
        <taxon>Gammaproteobacteria</taxon>
        <taxon>Cardiobacteriales</taxon>
        <taxon>Ignatzschineriaceae</taxon>
        <taxon>Wohlfahrtiimonas</taxon>
    </lineage>
</organism>
<feature type="domain" description="N-acetyltransferase" evidence="6">
    <location>
        <begin position="320"/>
        <end position="500"/>
    </location>
</feature>
<comment type="caution">
    <text evidence="7">The sequence shown here is derived from an EMBL/GenBank/DDBJ whole genome shotgun (WGS) entry which is preliminary data.</text>
</comment>
<dbReference type="Gene3D" id="3.40.630.30">
    <property type="match status" value="1"/>
</dbReference>
<dbReference type="Gene3D" id="3.40.50.300">
    <property type="entry name" value="P-loop containing nucleotide triphosphate hydrolases"/>
    <property type="match status" value="1"/>
</dbReference>
<dbReference type="InterPro" id="IPR007807">
    <property type="entry name" value="TcmA/NAT10_helicase"/>
</dbReference>
<dbReference type="SUPFAM" id="SSF52540">
    <property type="entry name" value="P-loop containing nucleoside triphosphate hydrolases"/>
    <property type="match status" value="1"/>
</dbReference>
<dbReference type="GO" id="GO:0000049">
    <property type="term" value="F:tRNA binding"/>
    <property type="evidence" value="ECO:0007669"/>
    <property type="project" value="TreeGrafter"/>
</dbReference>
<accession>A0AB35BZU9</accession>
<reference evidence="7" key="1">
    <citation type="submission" date="2021-03" db="EMBL/GenBank/DDBJ databases">
        <title>Identification and antibiotic profiling of Wohlfahrtiimonas chitiniclastica, an underestimated human pathogen.</title>
        <authorList>
            <person name="Kopf A."/>
            <person name="Bunk B."/>
            <person name="Coldewey S."/>
            <person name="Gunzer F."/>
            <person name="Riedel T."/>
            <person name="Schroettner P."/>
        </authorList>
    </citation>
    <scope>NUCLEOTIDE SEQUENCE</scope>
    <source>
        <strain evidence="7">DSM 100917</strain>
    </source>
</reference>
<keyword evidence="4" id="KW-0067">ATP-binding</keyword>
<dbReference type="InterPro" id="IPR000182">
    <property type="entry name" value="GNAT_dom"/>
</dbReference>